<keyword evidence="11" id="KW-1185">Reference proteome</keyword>
<evidence type="ECO:0000313" key="10">
    <source>
        <dbReference type="EMBL" id="GLI71355.1"/>
    </source>
</evidence>
<dbReference type="Pfam" id="PF00483">
    <property type="entry name" value="NTP_transferase"/>
    <property type="match status" value="1"/>
</dbReference>
<dbReference type="SUPFAM" id="SSF53448">
    <property type="entry name" value="Nucleotide-diphospho-sugar transferases"/>
    <property type="match status" value="1"/>
</dbReference>
<evidence type="ECO:0000256" key="4">
    <source>
        <dbReference type="ARBA" id="ARBA00022533"/>
    </source>
</evidence>
<feature type="domain" description="Nucleotidyl transferase" evidence="9">
    <location>
        <begin position="17"/>
        <end position="165"/>
    </location>
</feature>
<comment type="catalytic activity">
    <reaction evidence="1">
        <text>alpha-D-glucose 1-phosphate + ATP + H(+) = ADP-alpha-D-glucose + diphosphate</text>
        <dbReference type="Rhea" id="RHEA:12120"/>
        <dbReference type="ChEBI" id="CHEBI:15378"/>
        <dbReference type="ChEBI" id="CHEBI:30616"/>
        <dbReference type="ChEBI" id="CHEBI:33019"/>
        <dbReference type="ChEBI" id="CHEBI:57498"/>
        <dbReference type="ChEBI" id="CHEBI:58601"/>
        <dbReference type="EC" id="2.7.7.27"/>
    </reaction>
</comment>
<proteinExistence type="inferred from homology"/>
<dbReference type="PANTHER" id="PTHR43523">
    <property type="entry name" value="GLUCOSE-1-PHOSPHATE ADENYLYLTRANSFERASE-RELATED"/>
    <property type="match status" value="1"/>
</dbReference>
<keyword evidence="4" id="KW-0021">Allosteric enzyme</keyword>
<reference evidence="10 11" key="1">
    <citation type="journal article" date="2023" name="IScience">
        <title>Expanded male sex-determining region conserved during the evolution of homothallism in the green alga Volvox.</title>
        <authorList>
            <person name="Yamamoto K."/>
            <person name="Matsuzaki R."/>
            <person name="Mahakham W."/>
            <person name="Heman W."/>
            <person name="Sekimoto H."/>
            <person name="Kawachi M."/>
            <person name="Minakuchi Y."/>
            <person name="Toyoda A."/>
            <person name="Nozaki H."/>
        </authorList>
    </citation>
    <scope>NUCLEOTIDE SEQUENCE [LARGE SCALE GENOMIC DNA]</scope>
    <source>
        <strain evidence="10 11">NIES-4468</strain>
    </source>
</reference>
<comment type="caution">
    <text evidence="10">The sequence shown here is derived from an EMBL/GenBank/DDBJ whole genome shotgun (WGS) entry which is preliminary data.</text>
</comment>
<dbReference type="Proteomes" id="UP001165090">
    <property type="component" value="Unassembled WGS sequence"/>
</dbReference>
<evidence type="ECO:0000256" key="6">
    <source>
        <dbReference type="ARBA" id="ARBA00022695"/>
    </source>
</evidence>
<dbReference type="InterPro" id="IPR011831">
    <property type="entry name" value="ADP-Glc_PPase"/>
</dbReference>
<dbReference type="Gene3D" id="3.90.550.10">
    <property type="entry name" value="Spore Coat Polysaccharide Biosynthesis Protein SpsA, Chain A"/>
    <property type="match status" value="1"/>
</dbReference>
<evidence type="ECO:0000256" key="3">
    <source>
        <dbReference type="ARBA" id="ARBA00012460"/>
    </source>
</evidence>
<keyword evidence="5" id="KW-0808">Transferase</keyword>
<gene>
    <name evidence="10" type="ORF">VaNZ11_016511</name>
</gene>
<evidence type="ECO:0000256" key="1">
    <source>
        <dbReference type="ARBA" id="ARBA00000956"/>
    </source>
</evidence>
<evidence type="ECO:0000256" key="5">
    <source>
        <dbReference type="ARBA" id="ARBA00022679"/>
    </source>
</evidence>
<keyword evidence="7" id="KW-0547">Nucleotide-binding</keyword>
<evidence type="ECO:0000259" key="9">
    <source>
        <dbReference type="Pfam" id="PF00483"/>
    </source>
</evidence>
<dbReference type="PANTHER" id="PTHR43523:SF12">
    <property type="entry name" value="GLUCOSE-1-PHOSPHATE ADENYLYLTRANSFERASE LARGE SUBUNIT 1, CHLOROPLASTIC-RELATED"/>
    <property type="match status" value="1"/>
</dbReference>
<organism evidence="10 11">
    <name type="scientific">Volvox africanus</name>
    <dbReference type="NCBI Taxonomy" id="51714"/>
    <lineage>
        <taxon>Eukaryota</taxon>
        <taxon>Viridiplantae</taxon>
        <taxon>Chlorophyta</taxon>
        <taxon>core chlorophytes</taxon>
        <taxon>Chlorophyceae</taxon>
        <taxon>CS clade</taxon>
        <taxon>Chlamydomonadales</taxon>
        <taxon>Volvocaceae</taxon>
        <taxon>Volvox</taxon>
    </lineage>
</organism>
<accession>A0ABQ5SN04</accession>
<sequence length="216" mass="24083">FVEVLATTQYPGGSRWPEGNADAVRLMSWVLENPKLRHVKHVLILPADQLYRANFEDLVTYHREQRAIVTVVTHPVQESQVADLGVLRVDPETMEMVDYMEKPRGQREREAFRLHGELSHRLADGAPFLASCGIYVFEKQFLLRLLRENPRAHNFGADVLPLVPEGAKEERQRQGGNLERCREGGGGGGCTEKPDSAMGTGAATAAGTEEKGFPHR</sequence>
<feature type="region of interest" description="Disordered" evidence="8">
    <location>
        <begin position="167"/>
        <end position="216"/>
    </location>
</feature>
<dbReference type="InterPro" id="IPR029044">
    <property type="entry name" value="Nucleotide-diphossugar_trans"/>
</dbReference>
<evidence type="ECO:0000313" key="11">
    <source>
        <dbReference type="Proteomes" id="UP001165090"/>
    </source>
</evidence>
<evidence type="ECO:0000256" key="2">
    <source>
        <dbReference type="ARBA" id="ARBA00010443"/>
    </source>
</evidence>
<dbReference type="EC" id="2.7.7.27" evidence="3"/>
<evidence type="ECO:0000256" key="8">
    <source>
        <dbReference type="SAM" id="MobiDB-lite"/>
    </source>
</evidence>
<evidence type="ECO:0000256" key="7">
    <source>
        <dbReference type="ARBA" id="ARBA00022741"/>
    </source>
</evidence>
<comment type="similarity">
    <text evidence="2">Belongs to the bacterial/plant glucose-1-phosphate adenylyltransferase family.</text>
</comment>
<feature type="non-terminal residue" evidence="10">
    <location>
        <position position="216"/>
    </location>
</feature>
<keyword evidence="6" id="KW-0548">Nucleotidyltransferase</keyword>
<protein>
    <recommendedName>
        <fullName evidence="3">glucose-1-phosphate adenylyltransferase</fullName>
        <ecNumber evidence="3">2.7.7.27</ecNumber>
    </recommendedName>
</protein>
<feature type="non-terminal residue" evidence="10">
    <location>
        <position position="1"/>
    </location>
</feature>
<feature type="compositionally biased region" description="Basic and acidic residues" evidence="8">
    <location>
        <begin position="167"/>
        <end position="183"/>
    </location>
</feature>
<dbReference type="EMBL" id="BSDZ01000112">
    <property type="protein sequence ID" value="GLI71355.1"/>
    <property type="molecule type" value="Genomic_DNA"/>
</dbReference>
<name>A0ABQ5SN04_9CHLO</name>
<dbReference type="InterPro" id="IPR005835">
    <property type="entry name" value="NTP_transferase_dom"/>
</dbReference>